<dbReference type="EMBL" id="BX571657">
    <property type="protein sequence ID" value="CAE09484.1"/>
    <property type="molecule type" value="Genomic_DNA"/>
</dbReference>
<sequence>MGDFQEKGGVMGENLLWVIGVLIIGVALVGVLLYFFKPKPPLKAPKVEVSLEELKRILKDRSKTFEEIERATGLFLEHFGRLSPSKEARLEVLYLVVIHPKVSSKLVLSFEKELKAKNPEDSKEIEAVLKGALDSRK</sequence>
<reference evidence="2 3" key="1">
    <citation type="journal article" date="2003" name="Proc. Natl. Acad. Sci. U.S.A.">
        <title>Complete genome sequence and analysis of Wolinella succinogenes.</title>
        <authorList>
            <person name="Baar C."/>
            <person name="Eppinger M."/>
            <person name="Raddatz G."/>
            <person name="Simon JM."/>
            <person name="Lanz C."/>
            <person name="Klimmek O."/>
            <person name="Nandakumar R."/>
            <person name="Gross R."/>
            <person name="Rosinus A."/>
            <person name="Keller H."/>
            <person name="Jagtap P."/>
            <person name="Linke B."/>
            <person name="Meyer F."/>
            <person name="Lederer H."/>
            <person name="Schuster S.C."/>
        </authorList>
    </citation>
    <scope>NUCLEOTIDE SEQUENCE [LARGE SCALE GENOMIC DNA]</scope>
    <source>
        <strain evidence="3">ATCC 29543 / DSM 1740 / CCUG 13145 / JCM 31913 / LMG 7466 / NCTC 11488 / FDC 602W</strain>
    </source>
</reference>
<proteinExistence type="predicted"/>
<dbReference type="AlphaFoldDB" id="Q7MSL4"/>
<feature type="transmembrane region" description="Helical" evidence="1">
    <location>
        <begin position="15"/>
        <end position="36"/>
    </location>
</feature>
<dbReference type="HOGENOM" id="CLU_1864349_0_0_7"/>
<keyword evidence="1" id="KW-0812">Transmembrane</keyword>
<evidence type="ECO:0000313" key="3">
    <source>
        <dbReference type="Proteomes" id="UP000000422"/>
    </source>
</evidence>
<dbReference type="Proteomes" id="UP000000422">
    <property type="component" value="Chromosome"/>
</dbReference>
<accession>Q7MSL4</accession>
<evidence type="ECO:0000256" key="1">
    <source>
        <dbReference type="SAM" id="Phobius"/>
    </source>
</evidence>
<keyword evidence="1" id="KW-1133">Transmembrane helix</keyword>
<name>Q7MSL4_WOLSU</name>
<gene>
    <name evidence="2" type="ordered locus">WS0334</name>
</gene>
<dbReference type="KEGG" id="wsu:WS0334"/>
<protein>
    <submittedName>
        <fullName evidence="2">Uncharacterized protein</fullName>
    </submittedName>
</protein>
<evidence type="ECO:0000313" key="2">
    <source>
        <dbReference type="EMBL" id="CAE09484.1"/>
    </source>
</evidence>
<dbReference type="STRING" id="273121.WS0334"/>
<keyword evidence="1" id="KW-0472">Membrane</keyword>
<keyword evidence="3" id="KW-1185">Reference proteome</keyword>
<organism evidence="3">
    <name type="scientific">Wolinella succinogenes (strain ATCC 29543 / DSM 1740 / CCUG 13145 / JCM 31913 / LMG 7466 / NCTC 11488 / FDC 602W)</name>
    <name type="common">Vibrio succinogenes</name>
    <dbReference type="NCBI Taxonomy" id="273121"/>
    <lineage>
        <taxon>Bacteria</taxon>
        <taxon>Pseudomonadati</taxon>
        <taxon>Campylobacterota</taxon>
        <taxon>Epsilonproteobacteria</taxon>
        <taxon>Campylobacterales</taxon>
        <taxon>Helicobacteraceae</taxon>
        <taxon>Wolinella</taxon>
    </lineage>
</organism>